<evidence type="ECO:0008006" key="3">
    <source>
        <dbReference type="Google" id="ProtNLM"/>
    </source>
</evidence>
<dbReference type="GO" id="GO:0003676">
    <property type="term" value="F:nucleic acid binding"/>
    <property type="evidence" value="ECO:0007669"/>
    <property type="project" value="InterPro"/>
</dbReference>
<comment type="caution">
    <text evidence="1">The sequence shown here is derived from an EMBL/GenBank/DDBJ whole genome shotgun (WGS) entry which is preliminary data.</text>
</comment>
<dbReference type="EMBL" id="BPLQ01013260">
    <property type="protein sequence ID" value="GIY70985.1"/>
    <property type="molecule type" value="Genomic_DNA"/>
</dbReference>
<evidence type="ECO:0000313" key="2">
    <source>
        <dbReference type="Proteomes" id="UP001054837"/>
    </source>
</evidence>
<reference evidence="1 2" key="1">
    <citation type="submission" date="2021-06" db="EMBL/GenBank/DDBJ databases">
        <title>Caerostris darwini draft genome.</title>
        <authorList>
            <person name="Kono N."/>
            <person name="Arakawa K."/>
        </authorList>
    </citation>
    <scope>NUCLEOTIDE SEQUENCE [LARGE SCALE GENOMIC DNA]</scope>
</reference>
<name>A0AAV4VM40_9ARAC</name>
<dbReference type="InterPro" id="IPR036397">
    <property type="entry name" value="RNaseH_sf"/>
</dbReference>
<keyword evidence="2" id="KW-1185">Reference proteome</keyword>
<protein>
    <recommendedName>
        <fullName evidence="3">Tc1-like transposase DDE domain-containing protein</fullName>
    </recommendedName>
</protein>
<organism evidence="1 2">
    <name type="scientific">Caerostris darwini</name>
    <dbReference type="NCBI Taxonomy" id="1538125"/>
    <lineage>
        <taxon>Eukaryota</taxon>
        <taxon>Metazoa</taxon>
        <taxon>Ecdysozoa</taxon>
        <taxon>Arthropoda</taxon>
        <taxon>Chelicerata</taxon>
        <taxon>Arachnida</taxon>
        <taxon>Araneae</taxon>
        <taxon>Araneomorphae</taxon>
        <taxon>Entelegynae</taxon>
        <taxon>Araneoidea</taxon>
        <taxon>Araneidae</taxon>
        <taxon>Caerostris</taxon>
    </lineage>
</organism>
<accession>A0AAV4VM40</accession>
<dbReference type="AlphaFoldDB" id="A0AAV4VM40"/>
<evidence type="ECO:0000313" key="1">
    <source>
        <dbReference type="EMBL" id="GIY70985.1"/>
    </source>
</evidence>
<gene>
    <name evidence="1" type="ORF">CDAR_300271</name>
</gene>
<proteinExistence type="predicted"/>
<sequence length="74" mass="8801">MLDWPGNSPDVNPTDNVWQYVKREISKTATTKQKFIEKLNDVWHRYARLQNFEEIEDNKAQWRGCSINFGDPTE</sequence>
<dbReference type="Gene3D" id="3.30.420.10">
    <property type="entry name" value="Ribonuclease H-like superfamily/Ribonuclease H"/>
    <property type="match status" value="1"/>
</dbReference>
<dbReference type="Proteomes" id="UP001054837">
    <property type="component" value="Unassembled WGS sequence"/>
</dbReference>